<evidence type="ECO:0000313" key="2">
    <source>
        <dbReference type="EMBL" id="SVC24931.1"/>
    </source>
</evidence>
<dbReference type="InterPro" id="IPR050099">
    <property type="entry name" value="SIS_GmhA/DiaA_subfam"/>
</dbReference>
<reference evidence="2" key="1">
    <citation type="submission" date="2018-05" db="EMBL/GenBank/DDBJ databases">
        <authorList>
            <person name="Lanie J.A."/>
            <person name="Ng W.-L."/>
            <person name="Kazmierczak K.M."/>
            <person name="Andrzejewski T.M."/>
            <person name="Davidsen T.M."/>
            <person name="Wayne K.J."/>
            <person name="Tettelin H."/>
            <person name="Glass J.I."/>
            <person name="Rusch D."/>
            <person name="Podicherti R."/>
            <person name="Tsui H.-C.T."/>
            <person name="Winkler M.E."/>
        </authorList>
    </citation>
    <scope>NUCLEOTIDE SEQUENCE</scope>
</reference>
<proteinExistence type="predicted"/>
<dbReference type="InterPro" id="IPR046348">
    <property type="entry name" value="SIS_dom_sf"/>
</dbReference>
<dbReference type="CDD" id="cd05006">
    <property type="entry name" value="SIS_GmhA"/>
    <property type="match status" value="1"/>
</dbReference>
<feature type="domain" description="SIS" evidence="1">
    <location>
        <begin position="37"/>
        <end position="189"/>
    </location>
</feature>
<dbReference type="GO" id="GO:1901135">
    <property type="term" value="P:carbohydrate derivative metabolic process"/>
    <property type="evidence" value="ECO:0007669"/>
    <property type="project" value="InterPro"/>
</dbReference>
<dbReference type="InterPro" id="IPR001347">
    <property type="entry name" value="SIS_dom"/>
</dbReference>
<evidence type="ECO:0000259" key="1">
    <source>
        <dbReference type="PROSITE" id="PS51464"/>
    </source>
</evidence>
<dbReference type="PANTHER" id="PTHR30390:SF7">
    <property type="entry name" value="PHOSPHOHEPTOSE ISOMERASE"/>
    <property type="match status" value="1"/>
</dbReference>
<dbReference type="InterPro" id="IPR035461">
    <property type="entry name" value="GmhA/DiaA"/>
</dbReference>
<name>A0A382KQJ0_9ZZZZ</name>
<accession>A0A382KQJ0</accession>
<dbReference type="Pfam" id="PF13580">
    <property type="entry name" value="SIS_2"/>
    <property type="match status" value="1"/>
</dbReference>
<dbReference type="GO" id="GO:0097367">
    <property type="term" value="F:carbohydrate derivative binding"/>
    <property type="evidence" value="ECO:0007669"/>
    <property type="project" value="InterPro"/>
</dbReference>
<dbReference type="EMBL" id="UINC01081259">
    <property type="protein sequence ID" value="SVC24931.1"/>
    <property type="molecule type" value="Genomic_DNA"/>
</dbReference>
<dbReference type="PROSITE" id="PS51464">
    <property type="entry name" value="SIS"/>
    <property type="match status" value="1"/>
</dbReference>
<sequence>MNNLSDYASNVCDLINKTVFTDVNGKKFNVSDGTKKCLTELDNVRKRNKNVVVVGNGGSAAIASHLQNDLVKACGIRSMVFTEQPLLTALTNDLGYETVYEIPIGVMADSGDLLIAISSSGQSKNILNAVKIALTKQMKIITLSGFDSGNPLRSLGHFNFYSSSSEYGLVENVHSIITHYLSDSLRKKV</sequence>
<dbReference type="Gene3D" id="3.40.50.10490">
    <property type="entry name" value="Glucose-6-phosphate isomerase like protein, domain 1"/>
    <property type="match status" value="1"/>
</dbReference>
<dbReference type="SUPFAM" id="SSF53697">
    <property type="entry name" value="SIS domain"/>
    <property type="match status" value="1"/>
</dbReference>
<gene>
    <name evidence="2" type="ORF">METZ01_LOCUS277785</name>
</gene>
<dbReference type="AlphaFoldDB" id="A0A382KQJ0"/>
<dbReference type="PANTHER" id="PTHR30390">
    <property type="entry name" value="SEDOHEPTULOSE 7-PHOSPHATE ISOMERASE / DNAA INITIATOR-ASSOCIATING FACTOR FOR REPLICATION INITIATION"/>
    <property type="match status" value="1"/>
</dbReference>
<organism evidence="2">
    <name type="scientific">marine metagenome</name>
    <dbReference type="NCBI Taxonomy" id="408172"/>
    <lineage>
        <taxon>unclassified sequences</taxon>
        <taxon>metagenomes</taxon>
        <taxon>ecological metagenomes</taxon>
    </lineage>
</organism>
<protein>
    <recommendedName>
        <fullName evidence="1">SIS domain-containing protein</fullName>
    </recommendedName>
</protein>